<dbReference type="EMBL" id="MN740551">
    <property type="protein sequence ID" value="QHS77504.1"/>
    <property type="molecule type" value="Genomic_DNA"/>
</dbReference>
<name>A0A6C0ACT1_9ZZZZ</name>
<protein>
    <submittedName>
        <fullName evidence="1">Uncharacterized protein</fullName>
    </submittedName>
</protein>
<sequence length="836" mass="96698">MLQQALSLEHNENLKEKLIETCNFKVYYLGVFSRRTPDDAIYQANRELQKKVPRGLFAITNNNKILFLTHGTHKFSGMEDEQDDSVLFTPQFDSFNDATQVIFTEKSNGKMATFRLFSFENTEYCFLSSKTSCVVFPVEDLYNNTTHGEQLMTEIFKAFKEMWLELNNKTKEEIKILSKEHTFQVEFNDGKHLIPLEDGENPRLEFTVLIKVDNKDPSDSMIVSDVNGILFYDYLKSIGVPDKYLVKNKIIPWENYPIIKKQCMYTNILNKGVPTEGYVALICTKDKKVIASVKIKNISYILLRMLREHLKKSSVSCQSIKDLIKKRVTGKKAYPKLLNEEHRYNIEFIFCHFYSFLTKKSIETDKDIKTLLDFNINSIGMANLWKEFSQKHFLSLEDCFVPCKKFKEIIPKFNFDKIVMKRNIKKGTVFVDEGKNIPKIIHLIKNAGLSITVKKSNEFKNSYKIEDDEGEWTENNLIDKLKELSIVDVDLKFPEKEDDTWKKELETFFTESINDFTKTAYDNKELQIQQGVFIVANRKITVKIYYGNNPDKVWILQGPQGVGKTTIAEMCGRKIACADDYPGLYDGGFNPSKIQKAHKYCQSKFLSYLSTNINHKNENNIVVANTSTELWEMSFYAMTCYLDGFTVIRVEPLDDGSSLMSLHLGNDQEKATKIIKQKLKTIQSYELPYNIEDIIQAVPPKKNRRGPDITVVGIPYNPMLKYFNIEDIEGNNKLEFHVTLKYNADDVAKYPTHIQIHVTSILKKEDNYGRLECMAVKLYNEENNEEIIDNDKHFHITLVATGKYKPVDSNKLMSGEIVPDNIIENKMMLNGVVKLL</sequence>
<organism evidence="1">
    <name type="scientific">viral metagenome</name>
    <dbReference type="NCBI Taxonomy" id="1070528"/>
    <lineage>
        <taxon>unclassified sequences</taxon>
        <taxon>metagenomes</taxon>
        <taxon>organismal metagenomes</taxon>
    </lineage>
</organism>
<dbReference type="Gene3D" id="3.40.50.300">
    <property type="entry name" value="P-loop containing nucleotide triphosphate hydrolases"/>
    <property type="match status" value="1"/>
</dbReference>
<evidence type="ECO:0000313" key="1">
    <source>
        <dbReference type="EMBL" id="QHS77504.1"/>
    </source>
</evidence>
<reference evidence="1" key="1">
    <citation type="journal article" date="2020" name="Nature">
        <title>Giant virus diversity and host interactions through global metagenomics.</title>
        <authorList>
            <person name="Schulz F."/>
            <person name="Roux S."/>
            <person name="Paez-Espino D."/>
            <person name="Jungbluth S."/>
            <person name="Walsh D.A."/>
            <person name="Denef V.J."/>
            <person name="McMahon K.D."/>
            <person name="Konstantinidis K.T."/>
            <person name="Eloe-Fadrosh E.A."/>
            <person name="Kyrpides N.C."/>
            <person name="Woyke T."/>
        </authorList>
    </citation>
    <scope>NUCLEOTIDE SEQUENCE</scope>
    <source>
        <strain evidence="1">GVMAG-S-1004661-13</strain>
    </source>
</reference>
<dbReference type="SUPFAM" id="SSF52540">
    <property type="entry name" value="P-loop containing nucleoside triphosphate hydrolases"/>
    <property type="match status" value="1"/>
</dbReference>
<dbReference type="PANTHER" id="PTHR38566">
    <property type="entry name" value="RNA_LIG_T4_1 DOMAIN-CONTAINING PROTEIN"/>
    <property type="match status" value="1"/>
</dbReference>
<dbReference type="InterPro" id="IPR027417">
    <property type="entry name" value="P-loop_NTPase"/>
</dbReference>
<dbReference type="PANTHER" id="PTHR38566:SF1">
    <property type="entry name" value="CHROMOSOME UNDETERMINED SCAFFOLD_18, WHOLE GENOME SHOTGUN SEQUENCE"/>
    <property type="match status" value="1"/>
</dbReference>
<accession>A0A6C0ACT1</accession>
<proteinExistence type="predicted"/>
<dbReference type="AlphaFoldDB" id="A0A6C0ACT1"/>